<dbReference type="PANTHER" id="PTHR10943">
    <property type="entry name" value="26S PROTEASOME NON-ATPASE REGULATORY SUBUNIT"/>
    <property type="match status" value="1"/>
</dbReference>
<dbReference type="PANTHER" id="PTHR10943:SF2">
    <property type="entry name" value="26S PROTEASOME NON-ATPASE REGULATORY SUBUNIT 1"/>
    <property type="match status" value="1"/>
</dbReference>
<feature type="domain" description="26S proteasome regulatory subunit RPN2 C-terminal" evidence="6">
    <location>
        <begin position="758"/>
        <end position="903"/>
    </location>
</feature>
<feature type="domain" description="26S proteasome non-ATPase regulatory subunit 1/RPN2 N-terminal" evidence="7">
    <location>
        <begin position="5"/>
        <end position="318"/>
    </location>
</feature>
<evidence type="ECO:0000313" key="8">
    <source>
        <dbReference type="EMBL" id="EDQ88303.1"/>
    </source>
</evidence>
<protein>
    <recommendedName>
        <fullName evidence="10">26S proteasome regulatory subunit RPN2 C-terminal domain-containing protein</fullName>
    </recommendedName>
</protein>
<dbReference type="GO" id="GO:0043161">
    <property type="term" value="P:proteasome-mediated ubiquitin-dependent protein catabolic process"/>
    <property type="evidence" value="ECO:0000318"/>
    <property type="project" value="GO_Central"/>
</dbReference>
<accession>A9V2Q5</accession>
<evidence type="ECO:0000256" key="5">
    <source>
        <dbReference type="SAM" id="MobiDB-lite"/>
    </source>
</evidence>
<dbReference type="STRING" id="81824.A9V2Q5"/>
<dbReference type="InterPro" id="IPR016024">
    <property type="entry name" value="ARM-type_fold"/>
</dbReference>
<gene>
    <name evidence="8" type="ORF">MONBRDRAFT_32955</name>
</gene>
<evidence type="ECO:0000259" key="6">
    <source>
        <dbReference type="Pfam" id="PF18004"/>
    </source>
</evidence>
<dbReference type="eggNOG" id="KOG2062">
    <property type="taxonomic scope" value="Eukaryota"/>
</dbReference>
<evidence type="ECO:0000259" key="7">
    <source>
        <dbReference type="Pfam" id="PF21505"/>
    </source>
</evidence>
<dbReference type="InterPro" id="IPR048570">
    <property type="entry name" value="PSMD1_RPN2_N"/>
</dbReference>
<dbReference type="EMBL" id="CH991555">
    <property type="protein sequence ID" value="EDQ88303.1"/>
    <property type="molecule type" value="Genomic_DNA"/>
</dbReference>
<evidence type="ECO:0000256" key="2">
    <source>
        <dbReference type="ARBA" id="ARBA00022737"/>
    </source>
</evidence>
<evidence type="ECO:0000256" key="1">
    <source>
        <dbReference type="ARBA" id="ARBA00006308"/>
    </source>
</evidence>
<dbReference type="Pfam" id="PF18004">
    <property type="entry name" value="RPN2_C"/>
    <property type="match status" value="1"/>
</dbReference>
<dbReference type="GO" id="GO:0034515">
    <property type="term" value="C:proteasome storage granule"/>
    <property type="evidence" value="ECO:0000318"/>
    <property type="project" value="GO_Central"/>
</dbReference>
<dbReference type="InParanoid" id="A9V2Q5"/>
<dbReference type="FunFam" id="1.25.10.10:FF:000017">
    <property type="entry name" value="26S proteasome non-ATPase regulatory subunit 1"/>
    <property type="match status" value="1"/>
</dbReference>
<dbReference type="Proteomes" id="UP000001357">
    <property type="component" value="Unassembled WGS sequence"/>
</dbReference>
<dbReference type="GO" id="GO:0008540">
    <property type="term" value="C:proteasome regulatory particle, base subcomplex"/>
    <property type="evidence" value="ECO:0000318"/>
    <property type="project" value="GO_Central"/>
</dbReference>
<keyword evidence="9" id="KW-1185">Reference proteome</keyword>
<dbReference type="Pfam" id="PF21505">
    <property type="entry name" value="RPN2_N"/>
    <property type="match status" value="1"/>
</dbReference>
<keyword evidence="2" id="KW-0677">Repeat</keyword>
<feature type="region of interest" description="Disordered" evidence="5">
    <location>
        <begin position="812"/>
        <end position="859"/>
    </location>
</feature>
<feature type="compositionally biased region" description="Basic and acidic residues" evidence="5">
    <location>
        <begin position="818"/>
        <end position="857"/>
    </location>
</feature>
<dbReference type="KEGG" id="mbr:MONBRDRAFT_32955"/>
<organism evidence="8 9">
    <name type="scientific">Monosiga brevicollis</name>
    <name type="common">Choanoflagellate</name>
    <dbReference type="NCBI Taxonomy" id="81824"/>
    <lineage>
        <taxon>Eukaryota</taxon>
        <taxon>Choanoflagellata</taxon>
        <taxon>Craspedida</taxon>
        <taxon>Salpingoecidae</taxon>
        <taxon>Monosiga</taxon>
    </lineage>
</organism>
<keyword evidence="3 4" id="KW-0647">Proteasome</keyword>
<evidence type="ECO:0000256" key="4">
    <source>
        <dbReference type="PIRNR" id="PIRNR015947"/>
    </source>
</evidence>
<dbReference type="RefSeq" id="XP_001746896.1">
    <property type="nucleotide sequence ID" value="XM_001746844.1"/>
</dbReference>
<proteinExistence type="inferred from homology"/>
<dbReference type="GeneID" id="5892113"/>
<feature type="region of interest" description="Disordered" evidence="5">
    <location>
        <begin position="909"/>
        <end position="939"/>
    </location>
</feature>
<dbReference type="PIRSF" id="PIRSF015947">
    <property type="entry name" value="26S_Psome_Rpn2"/>
    <property type="match status" value="1"/>
</dbReference>
<evidence type="ECO:0008006" key="10">
    <source>
        <dbReference type="Google" id="ProtNLM"/>
    </source>
</evidence>
<sequence length="939" mass="101604">MPGLTSAGGALALLHDDDQQLQEFGIEKLLELVDDFWAEIADDIATIEELYENEMFPKRDKAALLAAKVYYHLGAMADSLRFAMHAGKAFDLSEQSLFVNTLISEAIDTYSSLRQAGRAEEVPAALETTVDRMFDQCIKDDNIREAVGVALEARRIDTIQQALAAANNAPDVLEYTFNAVMTLVTSRAFRDEVLEILADVYSNVAKPDYVELCRCHVALGQADRLASLLHTLVGRGGDDRLIAFQLCFELNKGARQNFVQQVRAALSAAVNGGAETTAMDQSADTGDKDIAAAVKRMDSILSGDITLTLHVDFLSRNNHSDLLLLKNLKDQTPNSMICHSAVVLAHMLMSAGTTSDVFLRENKDWLMKAQNWAKFSAVSGLGVIHKGHTHQARKVLEPYLPRDDGSGSPYEISGGLYAFGLLHAGHGQAVLADMTQYLVGASTEVVQHGAALGLGLAALGCQDNDAQMALQNTLAMDSAVAGEAAGIAMGLNMIGTGDHDSINHMFNYAEATEHEKIIRGLALGMAFIQQGRREQADDMIATLLKHTDPLLRAGGCHMLATAYAGTDDNNVTKRLLHIAVSDASNDVRRAAAVAIGFVMIRSPEKVPTLLALLCESFNPHVRGGCCLALGVACAGTGLVSALNLIEPMFKDATPFVRQCAYVATGMILIQAQNTHPKVASFKKEVDEVASQAHQPILARFGAVLAMGIMYAGGQNTTIQPCRDHGHIDDQSIVGLLVFTQFWFWFPFTHFLSLALTPTALICLNGDLKMPQIDILSAVEPSKYAYFPMTEPPKEKSKDKVATAVLSITDKANRLQKNKRQEAEKMDTKPEGESEKEDKKEGEDEKPVAAEPEPKEELLSNPARVVAAQLPVVSIPDGCRYRPVLLPLRGDVTVLSDTTPGEEEIILETSEPGVEQAGGVSTANEPAPPAPFEFDESKED</sequence>
<dbReference type="GO" id="GO:0005634">
    <property type="term" value="C:nucleus"/>
    <property type="evidence" value="ECO:0000318"/>
    <property type="project" value="GO_Central"/>
</dbReference>
<dbReference type="AlphaFoldDB" id="A9V2Q5"/>
<evidence type="ECO:0000256" key="3">
    <source>
        <dbReference type="ARBA" id="ARBA00022942"/>
    </source>
</evidence>
<dbReference type="InterPro" id="IPR016642">
    <property type="entry name" value="26S_Psome_Rpn2"/>
</dbReference>
<dbReference type="InterPro" id="IPR040623">
    <property type="entry name" value="RPN2_C"/>
</dbReference>
<dbReference type="InterPro" id="IPR011989">
    <property type="entry name" value="ARM-like"/>
</dbReference>
<evidence type="ECO:0000313" key="9">
    <source>
        <dbReference type="Proteomes" id="UP000001357"/>
    </source>
</evidence>
<name>A9V2Q5_MONBE</name>
<dbReference type="Pfam" id="PF13646">
    <property type="entry name" value="HEAT_2"/>
    <property type="match status" value="1"/>
</dbReference>
<dbReference type="OMA" id="IMFGRQE"/>
<dbReference type="SUPFAM" id="SSF48371">
    <property type="entry name" value="ARM repeat"/>
    <property type="match status" value="1"/>
</dbReference>
<dbReference type="GO" id="GO:0030234">
    <property type="term" value="F:enzyme regulator activity"/>
    <property type="evidence" value="ECO:0007669"/>
    <property type="project" value="UniProtKB-UniRule"/>
</dbReference>
<comment type="similarity">
    <text evidence="1 4">Belongs to the proteasome subunit S1 family.</text>
</comment>
<dbReference type="Gene3D" id="1.25.10.10">
    <property type="entry name" value="Leucine-rich Repeat Variant"/>
    <property type="match status" value="1"/>
</dbReference>
<dbReference type="GO" id="GO:0042176">
    <property type="term" value="P:regulation of protein catabolic process"/>
    <property type="evidence" value="ECO:0007669"/>
    <property type="project" value="UniProtKB-UniRule"/>
</dbReference>
<reference evidence="8 9" key="1">
    <citation type="journal article" date="2008" name="Nature">
        <title>The genome of the choanoflagellate Monosiga brevicollis and the origin of metazoans.</title>
        <authorList>
            <consortium name="JGI Sequencing"/>
            <person name="King N."/>
            <person name="Westbrook M.J."/>
            <person name="Young S.L."/>
            <person name="Kuo A."/>
            <person name="Abedin M."/>
            <person name="Chapman J."/>
            <person name="Fairclough S."/>
            <person name="Hellsten U."/>
            <person name="Isogai Y."/>
            <person name="Letunic I."/>
            <person name="Marr M."/>
            <person name="Pincus D."/>
            <person name="Putnam N."/>
            <person name="Rokas A."/>
            <person name="Wright K.J."/>
            <person name="Zuzow R."/>
            <person name="Dirks W."/>
            <person name="Good M."/>
            <person name="Goodstein D."/>
            <person name="Lemons D."/>
            <person name="Li W."/>
            <person name="Lyons J.B."/>
            <person name="Morris A."/>
            <person name="Nichols S."/>
            <person name="Richter D.J."/>
            <person name="Salamov A."/>
            <person name="Bork P."/>
            <person name="Lim W.A."/>
            <person name="Manning G."/>
            <person name="Miller W.T."/>
            <person name="McGinnis W."/>
            <person name="Shapiro H."/>
            <person name="Tjian R."/>
            <person name="Grigoriev I.V."/>
            <person name="Rokhsar D."/>
        </authorList>
    </citation>
    <scope>NUCLEOTIDE SEQUENCE [LARGE SCALE GENOMIC DNA]</scope>
    <source>
        <strain evidence="9">MX1 / ATCC 50154</strain>
    </source>
</reference>
<dbReference type="FunCoup" id="A9V2Q5">
    <property type="interactions" value="1376"/>
</dbReference>